<comment type="caution">
    <text evidence="9">The sequence shown here is derived from an EMBL/GenBank/DDBJ whole genome shotgun (WGS) entry which is preliminary data.</text>
</comment>
<dbReference type="GO" id="GO:0003774">
    <property type="term" value="F:cytoskeletal motor activity"/>
    <property type="evidence" value="ECO:0007669"/>
    <property type="project" value="InterPro"/>
</dbReference>
<evidence type="ECO:0000256" key="4">
    <source>
        <dbReference type="ARBA" id="ARBA00022475"/>
    </source>
</evidence>
<dbReference type="AlphaFoldDB" id="A0A9X2I9A5"/>
<gene>
    <name evidence="9" type="ORF">LOX96_00890</name>
</gene>
<dbReference type="RefSeq" id="WP_250421422.1">
    <property type="nucleotide sequence ID" value="NZ_JAJKBJ010000001.1"/>
</dbReference>
<evidence type="ECO:0000256" key="1">
    <source>
        <dbReference type="ARBA" id="ARBA00004413"/>
    </source>
</evidence>
<feature type="domain" description="Flagellar motor switch protein FliN-like C-terminal" evidence="8">
    <location>
        <begin position="30"/>
        <end position="98"/>
    </location>
</feature>
<dbReference type="InterPro" id="IPR001543">
    <property type="entry name" value="FliN-like_C"/>
</dbReference>
<dbReference type="PRINTS" id="PR00956">
    <property type="entry name" value="FLGMOTORFLIN"/>
</dbReference>
<dbReference type="GO" id="GO:0009425">
    <property type="term" value="C:bacterial-type flagellum basal body"/>
    <property type="evidence" value="ECO:0007669"/>
    <property type="project" value="InterPro"/>
</dbReference>
<evidence type="ECO:0000313" key="10">
    <source>
        <dbReference type="Proteomes" id="UP001139721"/>
    </source>
</evidence>
<keyword evidence="7" id="KW-0472">Membrane</keyword>
<comment type="subcellular location">
    <subcellularLocation>
        <location evidence="1">Cell membrane</location>
        <topology evidence="1">Peripheral membrane protein</topology>
        <orientation evidence="1">Cytoplasmic side</orientation>
    </subcellularLocation>
</comment>
<name>A0A9X2I9A5_9GAMM</name>
<protein>
    <recommendedName>
        <fullName evidence="3">Flagellar motor switch protein FliN</fullName>
    </recommendedName>
</protein>
<dbReference type="Proteomes" id="UP001139721">
    <property type="component" value="Unassembled WGS sequence"/>
</dbReference>
<organism evidence="9 10">
    <name type="scientific">Legionella maioricensis</name>
    <dbReference type="NCBI Taxonomy" id="2896528"/>
    <lineage>
        <taxon>Bacteria</taxon>
        <taxon>Pseudomonadati</taxon>
        <taxon>Pseudomonadota</taxon>
        <taxon>Gammaproteobacteria</taxon>
        <taxon>Legionellales</taxon>
        <taxon>Legionellaceae</taxon>
        <taxon>Legionella</taxon>
    </lineage>
</organism>
<keyword evidence="9" id="KW-0282">Flagellum</keyword>
<evidence type="ECO:0000256" key="6">
    <source>
        <dbReference type="ARBA" id="ARBA00022779"/>
    </source>
</evidence>
<dbReference type="PANTHER" id="PTHR43484">
    <property type="match status" value="1"/>
</dbReference>
<evidence type="ECO:0000256" key="2">
    <source>
        <dbReference type="ARBA" id="ARBA00009226"/>
    </source>
</evidence>
<keyword evidence="6" id="KW-0283">Flagellar rotation</keyword>
<comment type="similarity">
    <text evidence="2">Belongs to the FliN/MopA/SpaO family.</text>
</comment>
<dbReference type="Gene3D" id="2.30.330.10">
    <property type="entry name" value="SpoA-like"/>
    <property type="match status" value="1"/>
</dbReference>
<dbReference type="InterPro" id="IPR036429">
    <property type="entry name" value="SpoA-like_sf"/>
</dbReference>
<dbReference type="PANTHER" id="PTHR43484:SF1">
    <property type="entry name" value="FLAGELLAR MOTOR SWITCH PROTEIN FLIN"/>
    <property type="match status" value="1"/>
</dbReference>
<proteinExistence type="inferred from homology"/>
<evidence type="ECO:0000256" key="5">
    <source>
        <dbReference type="ARBA" id="ARBA00022500"/>
    </source>
</evidence>
<keyword evidence="9" id="KW-0969">Cilium</keyword>
<evidence type="ECO:0000313" key="9">
    <source>
        <dbReference type="EMBL" id="MCL9682641.1"/>
    </source>
</evidence>
<keyword evidence="5" id="KW-0145">Chemotaxis</keyword>
<dbReference type="Pfam" id="PF01052">
    <property type="entry name" value="FliMN_C"/>
    <property type="match status" value="1"/>
</dbReference>
<keyword evidence="9" id="KW-0966">Cell projection</keyword>
<dbReference type="GO" id="GO:0071973">
    <property type="term" value="P:bacterial-type flagellum-dependent cell motility"/>
    <property type="evidence" value="ECO:0007669"/>
    <property type="project" value="InterPro"/>
</dbReference>
<dbReference type="InterPro" id="IPR001172">
    <property type="entry name" value="FliN_T3SS_HrcQb"/>
</dbReference>
<dbReference type="GO" id="GO:0006935">
    <property type="term" value="P:chemotaxis"/>
    <property type="evidence" value="ECO:0007669"/>
    <property type="project" value="UniProtKB-KW"/>
</dbReference>
<dbReference type="EMBL" id="JAJKBJ010000001">
    <property type="protein sequence ID" value="MCL9682641.1"/>
    <property type="molecule type" value="Genomic_DNA"/>
</dbReference>
<evidence type="ECO:0000259" key="8">
    <source>
        <dbReference type="Pfam" id="PF01052"/>
    </source>
</evidence>
<evidence type="ECO:0000256" key="3">
    <source>
        <dbReference type="ARBA" id="ARBA00021897"/>
    </source>
</evidence>
<evidence type="ECO:0000256" key="7">
    <source>
        <dbReference type="ARBA" id="ARBA00023136"/>
    </source>
</evidence>
<dbReference type="GO" id="GO:0005886">
    <property type="term" value="C:plasma membrane"/>
    <property type="evidence" value="ECO:0007669"/>
    <property type="project" value="UniProtKB-SubCell"/>
</dbReference>
<dbReference type="InterPro" id="IPR051469">
    <property type="entry name" value="FliN/MopA/SpaO"/>
</dbReference>
<sequence>MSISVKKIALTEQQSQTEGQLINNNYLGLVGNIEVQCSVRIGTLHMTIAQLKQLKSEQVLSLEQKTNEPIELVLNDRVIARGELMSYEDNFAIQITEVTC</sequence>
<accession>A0A9X2I9A5</accession>
<dbReference type="SUPFAM" id="SSF101801">
    <property type="entry name" value="Surface presentation of antigens (SPOA)"/>
    <property type="match status" value="1"/>
</dbReference>
<keyword evidence="10" id="KW-1185">Reference proteome</keyword>
<reference evidence="9" key="1">
    <citation type="submission" date="2021-11" db="EMBL/GenBank/DDBJ databases">
        <title>Legionella maioricencis sp. nov., a new species isolated from hot water samples in Mallorca.</title>
        <authorList>
            <person name="Crespi S."/>
            <person name="Drasar V."/>
            <person name="Salva-Serra F."/>
            <person name="Jaen-Luchoro D."/>
            <person name="Pineiro-Iglesias B."/>
            <person name="Aliaga F."/>
            <person name="Fernandez-Juarez V."/>
            <person name="Coll G."/>
            <person name="Moore E.R.B."/>
            <person name="Bennasar-Figueras A."/>
        </authorList>
    </citation>
    <scope>NUCLEOTIDE SEQUENCE</scope>
    <source>
        <strain evidence="9">HCPI-6</strain>
    </source>
</reference>
<keyword evidence="4" id="KW-1003">Cell membrane</keyword>